<dbReference type="EMBL" id="CACRZD030000011">
    <property type="protein sequence ID" value="CAA6668704.1"/>
    <property type="molecule type" value="Genomic_DNA"/>
</dbReference>
<name>A0A7I8JEX1_SPIIN</name>
<dbReference type="EMBL" id="LR743598">
    <property type="protein sequence ID" value="CAA2629460.1"/>
    <property type="molecule type" value="Genomic_DNA"/>
</dbReference>
<dbReference type="Proteomes" id="UP001189122">
    <property type="component" value="Unassembled WGS sequence"/>
</dbReference>
<evidence type="ECO:0000313" key="2">
    <source>
        <dbReference type="Proteomes" id="UP001189122"/>
    </source>
</evidence>
<accession>A0A7I8JEX1</accession>
<protein>
    <submittedName>
        <fullName evidence="1">Uncharacterized protein</fullName>
    </submittedName>
</protein>
<gene>
    <name evidence="1" type="ORF">SI7747_11015098</name>
</gene>
<proteinExistence type="predicted"/>
<evidence type="ECO:0000313" key="1">
    <source>
        <dbReference type="EMBL" id="CAA2629460.1"/>
    </source>
</evidence>
<dbReference type="AlphaFoldDB" id="A0A7I8JEX1"/>
<reference evidence="1 2" key="1">
    <citation type="submission" date="2019-12" db="EMBL/GenBank/DDBJ databases">
        <authorList>
            <person name="Scholz U."/>
            <person name="Mascher M."/>
            <person name="Fiebig A."/>
        </authorList>
    </citation>
    <scope>NUCLEOTIDE SEQUENCE</scope>
</reference>
<keyword evidence="2" id="KW-1185">Reference proteome</keyword>
<sequence length="104" mass="12449">MITEGNRREIKAQSTAFSCPRLSWRRNYLEHIKIVIDQASLSLRLVHNEICARSKFETSLRLYNLIKHLKLFYLHKLLPQIFINSLPKDNPNNLIIYITHNFKW</sequence>
<organism evidence="1">
    <name type="scientific">Spirodela intermedia</name>
    <name type="common">Intermediate duckweed</name>
    <dbReference type="NCBI Taxonomy" id="51605"/>
    <lineage>
        <taxon>Eukaryota</taxon>
        <taxon>Viridiplantae</taxon>
        <taxon>Streptophyta</taxon>
        <taxon>Embryophyta</taxon>
        <taxon>Tracheophyta</taxon>
        <taxon>Spermatophyta</taxon>
        <taxon>Magnoliopsida</taxon>
        <taxon>Liliopsida</taxon>
        <taxon>Araceae</taxon>
        <taxon>Lemnoideae</taxon>
        <taxon>Spirodela</taxon>
    </lineage>
</organism>